<dbReference type="PANTHER" id="PTHR12296">
    <property type="entry name" value="DENN DOMAIN-CONTAINING PROTEIN 4"/>
    <property type="match status" value="1"/>
</dbReference>
<proteinExistence type="predicted"/>
<evidence type="ECO:0000259" key="1">
    <source>
        <dbReference type="PROSITE" id="PS50211"/>
    </source>
</evidence>
<dbReference type="PANTHER" id="PTHR12296:SF21">
    <property type="entry name" value="DENN DOMAIN-CONTAINING PROTEIN 3"/>
    <property type="match status" value="1"/>
</dbReference>
<dbReference type="GO" id="GO:0032483">
    <property type="term" value="P:regulation of Rab protein signal transduction"/>
    <property type="evidence" value="ECO:0007669"/>
    <property type="project" value="TreeGrafter"/>
</dbReference>
<dbReference type="SMART" id="SM00799">
    <property type="entry name" value="DENN"/>
    <property type="match status" value="1"/>
</dbReference>
<dbReference type="Gene3D" id="3.30.450.200">
    <property type="match status" value="1"/>
</dbReference>
<dbReference type="InterPro" id="IPR051696">
    <property type="entry name" value="DENN_Domain_GEFs"/>
</dbReference>
<dbReference type="Gene3D" id="1.10.167.10">
    <property type="entry name" value="Regulator of G-protein Signalling 4, domain 2"/>
    <property type="match status" value="2"/>
</dbReference>
<organism evidence="2 3">
    <name type="scientific">Bremia lactucae</name>
    <name type="common">Lettuce downy mildew</name>
    <dbReference type="NCBI Taxonomy" id="4779"/>
    <lineage>
        <taxon>Eukaryota</taxon>
        <taxon>Sar</taxon>
        <taxon>Stramenopiles</taxon>
        <taxon>Oomycota</taxon>
        <taxon>Peronosporomycetes</taxon>
        <taxon>Peronosporales</taxon>
        <taxon>Peronosporaceae</taxon>
        <taxon>Bremia</taxon>
    </lineage>
</organism>
<dbReference type="GO" id="GO:0031410">
    <property type="term" value="C:cytoplasmic vesicle"/>
    <property type="evidence" value="ECO:0007669"/>
    <property type="project" value="TreeGrafter"/>
</dbReference>
<evidence type="ECO:0000313" key="2">
    <source>
        <dbReference type="EMBL" id="TDH66857.1"/>
    </source>
</evidence>
<dbReference type="EMBL" id="SHOA02000014">
    <property type="protein sequence ID" value="TDH66857.1"/>
    <property type="molecule type" value="Genomic_DNA"/>
</dbReference>
<dbReference type="SUPFAM" id="SSF48097">
    <property type="entry name" value="Regulator of G-protein signaling, RGS"/>
    <property type="match status" value="2"/>
</dbReference>
<keyword evidence="3" id="KW-1185">Reference proteome</keyword>
<dbReference type="PROSITE" id="PS50211">
    <property type="entry name" value="DENN"/>
    <property type="match status" value="1"/>
</dbReference>
<protein>
    <recommendedName>
        <fullName evidence="1">UDENN domain-containing protein</fullName>
    </recommendedName>
</protein>
<dbReference type="AlphaFoldDB" id="A0A976ICH1"/>
<dbReference type="Proteomes" id="UP000294530">
    <property type="component" value="Unassembled WGS sequence"/>
</dbReference>
<sequence>MPTVEPLVTLDAVVTDPHLHAMFLQHLSSSDAKGFARLLFLVSVDEFKKGCVFDKHSLEPESDAEVYRQRYASKIIAKYMSPDAFLDIASENLRILNKSVWNFGKLLRNDLMLYSGLAAKTDLFQEAEAAVKKALQPSFSQFVATPEFAALIASSRLTFHDSDVSDDSTDEVHQIEMGYSPTLVSRGSLPLSMTSTPSRGRIQRRGSTFLTLDRVMGNRRLCSVFWVFLFKERTHQLLSLWMDFRYQFLPVLEDFIHAVQGSEDDEQKLENERQTGDFIEQLLAMGSRITKKYLSLNASTRVTLVGEAEQTLLHDYELRVACCLDAGSFSLTDAEDIFQTVERIQSVIEADLKVNHFVRFMASQSFKSLVASYQSRLLSPSGSSFPTACDQSSTASDSSMTTLQELFQCMNVASHQPQRVRRTTFTLRDLVQSQLRGDPQDKSLISSILSFHLDVNDRSHSQLVKQVLHTLADPTKQSESSSDVYHHHAIPDHIEAFFRPSGEDVVHSSTCPQPSLFYMTIGNADKAFYGACLTRYVPLNDPSKLGPLEQVLQETEGLEVYVPAGLCIISRYPILDTLKQRLNSLHAAMQDDEVYLSDINWLPSTHQMAKLLMPFDFATATALNDSVKSLSALDMYVDFSMEELFSCLSVEHVIDLITCMLLERQIVLVSSRYSVLTSVGETLKSLIAPLEWSHVFAPILPKSMLECLQCPTPYLFGVHSSNRTDLREMLEREGCGDGIVVVDLDADAIDSPGRLQLPQNVRGPLTMQLLHLLKPKVFFSDLVPMLDSKSEASSVCGFPQDHVRLCFREAMATLLQTVEEFRFVLSDDFDYVVVFDRLAFLHRLPPREQAFFRTFLETQIFSHEIASVTR</sequence>
<feature type="domain" description="UDENN" evidence="1">
    <location>
        <begin position="460"/>
        <end position="870"/>
    </location>
</feature>
<comment type="caution">
    <text evidence="2">The sequence shown here is derived from an EMBL/GenBank/DDBJ whole genome shotgun (WGS) entry which is preliminary data.</text>
</comment>
<dbReference type="InterPro" id="IPR044926">
    <property type="entry name" value="RGS_subdomain_2"/>
</dbReference>
<dbReference type="InterPro" id="IPR037516">
    <property type="entry name" value="Tripartite_DENN"/>
</dbReference>
<name>A0A976ICH1_BRELC</name>
<dbReference type="InterPro" id="IPR036305">
    <property type="entry name" value="RGS_sf"/>
</dbReference>
<dbReference type="InterPro" id="IPR043153">
    <property type="entry name" value="DENN_C"/>
</dbReference>
<dbReference type="InterPro" id="IPR001194">
    <property type="entry name" value="cDENN_dom"/>
</dbReference>
<dbReference type="KEGG" id="blac:94346895"/>
<accession>A0A976ICH1</accession>
<gene>
    <name evidence="2" type="ORF">CCR75_003127</name>
</gene>
<evidence type="ECO:0000313" key="3">
    <source>
        <dbReference type="Proteomes" id="UP000294530"/>
    </source>
</evidence>
<dbReference type="Gene3D" id="3.40.50.11500">
    <property type="match status" value="1"/>
</dbReference>
<dbReference type="Pfam" id="PF02141">
    <property type="entry name" value="DENN"/>
    <property type="match status" value="1"/>
</dbReference>
<dbReference type="RefSeq" id="XP_067816356.1">
    <property type="nucleotide sequence ID" value="XM_067961224.1"/>
</dbReference>
<dbReference type="GeneID" id="94346895"/>
<reference evidence="2 3" key="1">
    <citation type="journal article" date="2021" name="Genome Biol.">
        <title>AFLAP: assembly-free linkage analysis pipeline using k-mers from genome sequencing data.</title>
        <authorList>
            <person name="Fletcher K."/>
            <person name="Zhang L."/>
            <person name="Gil J."/>
            <person name="Han R."/>
            <person name="Cavanaugh K."/>
            <person name="Michelmore R."/>
        </authorList>
    </citation>
    <scope>NUCLEOTIDE SEQUENCE [LARGE SCALE GENOMIC DNA]</scope>
    <source>
        <strain evidence="2 3">SF5</strain>
    </source>
</reference>
<dbReference type="OrthoDB" id="6019893at2759"/>